<dbReference type="PANTHER" id="PTHR20872:SF1">
    <property type="entry name" value="F-BOX DOMAIN-CONTAINING PROTEIN"/>
    <property type="match status" value="1"/>
</dbReference>
<evidence type="ECO:0000313" key="2">
    <source>
        <dbReference type="EMBL" id="CAD7628240.1"/>
    </source>
</evidence>
<dbReference type="Proteomes" id="UP000759131">
    <property type="component" value="Unassembled WGS sequence"/>
</dbReference>
<evidence type="ECO:0000259" key="1">
    <source>
        <dbReference type="Pfam" id="PF00646"/>
    </source>
</evidence>
<dbReference type="Gene3D" id="1.20.1280.50">
    <property type="match status" value="1"/>
</dbReference>
<proteinExistence type="predicted"/>
<gene>
    <name evidence="2" type="ORF">OSB1V03_LOCUS8662</name>
</gene>
<dbReference type="PANTHER" id="PTHR20872">
    <property type="match status" value="1"/>
</dbReference>
<dbReference type="Pfam" id="PF00646">
    <property type="entry name" value="F-box"/>
    <property type="match status" value="1"/>
</dbReference>
<dbReference type="EMBL" id="CAJPIZ010005499">
    <property type="protein sequence ID" value="CAG2108670.1"/>
    <property type="molecule type" value="Genomic_DNA"/>
</dbReference>
<keyword evidence="3" id="KW-1185">Reference proteome</keyword>
<name>A0A7R9Q1N7_9ACAR</name>
<sequence>MSETELMSELDFKIRDKSDDDLYGWQALPDVLLEEIFSLLSIKERHNASQVFLNRMGLNLRKIIVKPMDNFFNLYEFMKMLSYFAEFYDQNPLQRVNGLDFTFSCHQLLERDGKEETIFGTGGKLLQSLMRLMRNLNGLQYLSLRELLLEPNEAQYLLDDVAVNCCQTLTTLKVINCSKRPYPILHVGVFINLKMLVISPQ</sequence>
<dbReference type="EMBL" id="OC860074">
    <property type="protein sequence ID" value="CAD7628240.1"/>
    <property type="molecule type" value="Genomic_DNA"/>
</dbReference>
<organism evidence="2">
    <name type="scientific">Medioppia subpectinata</name>
    <dbReference type="NCBI Taxonomy" id="1979941"/>
    <lineage>
        <taxon>Eukaryota</taxon>
        <taxon>Metazoa</taxon>
        <taxon>Ecdysozoa</taxon>
        <taxon>Arthropoda</taxon>
        <taxon>Chelicerata</taxon>
        <taxon>Arachnida</taxon>
        <taxon>Acari</taxon>
        <taxon>Acariformes</taxon>
        <taxon>Sarcoptiformes</taxon>
        <taxon>Oribatida</taxon>
        <taxon>Brachypylina</taxon>
        <taxon>Oppioidea</taxon>
        <taxon>Oppiidae</taxon>
        <taxon>Medioppia</taxon>
    </lineage>
</organism>
<dbReference type="AlphaFoldDB" id="A0A7R9Q1N7"/>
<accession>A0A7R9Q1N7</accession>
<feature type="domain" description="F-box" evidence="1">
    <location>
        <begin position="25"/>
        <end position="51"/>
    </location>
</feature>
<feature type="non-terminal residue" evidence="2">
    <location>
        <position position="201"/>
    </location>
</feature>
<protein>
    <recommendedName>
        <fullName evidence="1">F-box domain-containing protein</fullName>
    </recommendedName>
</protein>
<reference evidence="2" key="1">
    <citation type="submission" date="2020-11" db="EMBL/GenBank/DDBJ databases">
        <authorList>
            <person name="Tran Van P."/>
        </authorList>
    </citation>
    <scope>NUCLEOTIDE SEQUENCE</scope>
</reference>
<dbReference type="OrthoDB" id="9974792at2759"/>
<dbReference type="InterPro" id="IPR001810">
    <property type="entry name" value="F-box_dom"/>
</dbReference>
<evidence type="ECO:0000313" key="3">
    <source>
        <dbReference type="Proteomes" id="UP000759131"/>
    </source>
</evidence>